<dbReference type="AlphaFoldDB" id="A0AAV2E2F7"/>
<dbReference type="PANTHER" id="PTHR32080:SF54">
    <property type="entry name" value="GNK2-HOMOLOGOUS DOMAIN-CONTAINING PROTEIN"/>
    <property type="match status" value="1"/>
</dbReference>
<keyword evidence="7" id="KW-0677">Repeat</keyword>
<keyword evidence="12" id="KW-1015">Disulfide bond</keyword>
<evidence type="ECO:0000256" key="15">
    <source>
        <dbReference type="SAM" id="SignalP"/>
    </source>
</evidence>
<proteinExistence type="inferred from homology"/>
<dbReference type="GO" id="GO:0005886">
    <property type="term" value="C:plasma membrane"/>
    <property type="evidence" value="ECO:0007669"/>
    <property type="project" value="UniProtKB-SubCell"/>
</dbReference>
<evidence type="ECO:0000256" key="1">
    <source>
        <dbReference type="ARBA" id="ARBA00004251"/>
    </source>
</evidence>
<dbReference type="Pfam" id="PF01657">
    <property type="entry name" value="Stress-antifung"/>
    <property type="match status" value="1"/>
</dbReference>
<name>A0AAV2E2F7_9ROSI</name>
<evidence type="ECO:0000256" key="12">
    <source>
        <dbReference type="ARBA" id="ARBA00023157"/>
    </source>
</evidence>
<evidence type="ECO:0000313" key="18">
    <source>
        <dbReference type="Proteomes" id="UP001497516"/>
    </source>
</evidence>
<dbReference type="InterPro" id="IPR002902">
    <property type="entry name" value="GNK2"/>
</dbReference>
<keyword evidence="6" id="KW-0430">Lectin</keyword>
<evidence type="ECO:0000256" key="9">
    <source>
        <dbReference type="ARBA" id="ARBA00022949"/>
    </source>
</evidence>
<protein>
    <recommendedName>
        <fullName evidence="16">Gnk2-homologous domain-containing protein</fullName>
    </recommendedName>
</protein>
<evidence type="ECO:0000256" key="11">
    <source>
        <dbReference type="ARBA" id="ARBA00023035"/>
    </source>
</evidence>
<gene>
    <name evidence="17" type="ORF">LTRI10_LOCUS21537</name>
</gene>
<dbReference type="Gene3D" id="3.30.430.20">
    <property type="entry name" value="Gnk2 domain, C-X8-C-X2-C motif"/>
    <property type="match status" value="1"/>
</dbReference>
<sequence length="154" mass="17034">MANYSFIPFFLPLLFVLIATTGVVHENVVVKGDPDLTLISAYCGWDHDASVLKKVQARRATDRAINMTRPAGPDCTETEEKPIIYAWANCLGSVSREDCKACLVYAQDQLLNYNICHDQYGAQISLVSCAMRYETSPMAECQQSSTFSSEKGGH</sequence>
<evidence type="ECO:0000256" key="10">
    <source>
        <dbReference type="ARBA" id="ARBA00023022"/>
    </source>
</evidence>
<dbReference type="GO" id="GO:0042742">
    <property type="term" value="P:defense response to bacterium"/>
    <property type="evidence" value="ECO:0007669"/>
    <property type="project" value="UniProtKB-KW"/>
</dbReference>
<dbReference type="InterPro" id="IPR038408">
    <property type="entry name" value="GNK2_sf"/>
</dbReference>
<evidence type="ECO:0000256" key="4">
    <source>
        <dbReference type="ARBA" id="ARBA00022581"/>
    </source>
</evidence>
<keyword evidence="5 15" id="KW-0732">Signal</keyword>
<keyword evidence="10" id="KW-0044">Antibiotic</keyword>
<evidence type="ECO:0000256" key="7">
    <source>
        <dbReference type="ARBA" id="ARBA00022737"/>
    </source>
</evidence>
<dbReference type="GO" id="GO:0009506">
    <property type="term" value="C:plasmodesma"/>
    <property type="evidence" value="ECO:0007669"/>
    <property type="project" value="UniProtKB-SubCell"/>
</dbReference>
<comment type="subcellular location">
    <subcellularLocation>
        <location evidence="13">Cell junction</location>
        <location evidence="13">Plasmodesma</location>
    </subcellularLocation>
    <subcellularLocation>
        <location evidence="1">Cell membrane</location>
        <topology evidence="1">Single-pass type I membrane protein</topology>
    </subcellularLocation>
</comment>
<dbReference type="PANTHER" id="PTHR32080">
    <property type="entry name" value="ANTIFUNGAL PROTEIN GINKBILOBIN-2-LIKE"/>
    <property type="match status" value="1"/>
</dbReference>
<feature type="chain" id="PRO_5043315152" description="Gnk2-homologous domain-containing protein" evidence="15">
    <location>
        <begin position="27"/>
        <end position="154"/>
    </location>
</feature>
<dbReference type="GO" id="GO:0005537">
    <property type="term" value="F:D-mannose binding"/>
    <property type="evidence" value="ECO:0007669"/>
    <property type="project" value="UniProtKB-KW"/>
</dbReference>
<dbReference type="PROSITE" id="PS51473">
    <property type="entry name" value="GNK2"/>
    <property type="match status" value="1"/>
</dbReference>
<evidence type="ECO:0000313" key="17">
    <source>
        <dbReference type="EMBL" id="CAL1380066.1"/>
    </source>
</evidence>
<keyword evidence="3" id="KW-0295">Fungicide</keyword>
<keyword evidence="18" id="KW-1185">Reference proteome</keyword>
<dbReference type="CDD" id="cd23509">
    <property type="entry name" value="Gnk2-like"/>
    <property type="match status" value="1"/>
</dbReference>
<dbReference type="GO" id="GO:0050832">
    <property type="term" value="P:defense response to fungus"/>
    <property type="evidence" value="ECO:0007669"/>
    <property type="project" value="UniProtKB-KW"/>
</dbReference>
<keyword evidence="4" id="KW-0945">Host-virus interaction</keyword>
<organism evidence="17 18">
    <name type="scientific">Linum trigynum</name>
    <dbReference type="NCBI Taxonomy" id="586398"/>
    <lineage>
        <taxon>Eukaryota</taxon>
        <taxon>Viridiplantae</taxon>
        <taxon>Streptophyta</taxon>
        <taxon>Embryophyta</taxon>
        <taxon>Tracheophyta</taxon>
        <taxon>Spermatophyta</taxon>
        <taxon>Magnoliopsida</taxon>
        <taxon>eudicotyledons</taxon>
        <taxon>Gunneridae</taxon>
        <taxon>Pentapetalae</taxon>
        <taxon>rosids</taxon>
        <taxon>fabids</taxon>
        <taxon>Malpighiales</taxon>
        <taxon>Linaceae</taxon>
        <taxon>Linum</taxon>
    </lineage>
</organism>
<feature type="domain" description="Gnk2-homologous" evidence="16">
    <location>
        <begin position="27"/>
        <end position="138"/>
    </location>
</feature>
<keyword evidence="11" id="KW-0465">Mannose-binding</keyword>
<evidence type="ECO:0000256" key="5">
    <source>
        <dbReference type="ARBA" id="ARBA00022729"/>
    </source>
</evidence>
<dbReference type="InterPro" id="IPR051378">
    <property type="entry name" value="Cell2Cell_Antifungal"/>
</dbReference>
<dbReference type="EMBL" id="OZ034817">
    <property type="protein sequence ID" value="CAL1380066.1"/>
    <property type="molecule type" value="Genomic_DNA"/>
</dbReference>
<dbReference type="GO" id="GO:0031640">
    <property type="term" value="P:killing of cells of another organism"/>
    <property type="evidence" value="ECO:0007669"/>
    <property type="project" value="UniProtKB-KW"/>
</dbReference>
<feature type="signal peptide" evidence="15">
    <location>
        <begin position="1"/>
        <end position="26"/>
    </location>
</feature>
<keyword evidence="8" id="KW-0611">Plant defense</keyword>
<dbReference type="Proteomes" id="UP001497516">
    <property type="component" value="Chromosome 4"/>
</dbReference>
<evidence type="ECO:0000256" key="2">
    <source>
        <dbReference type="ARBA" id="ARBA00022529"/>
    </source>
</evidence>
<keyword evidence="2" id="KW-0929">Antimicrobial</keyword>
<accession>A0AAV2E2F7</accession>
<evidence type="ECO:0000256" key="6">
    <source>
        <dbReference type="ARBA" id="ARBA00022734"/>
    </source>
</evidence>
<evidence type="ECO:0000256" key="13">
    <source>
        <dbReference type="ARBA" id="ARBA00024184"/>
    </source>
</evidence>
<evidence type="ECO:0000256" key="14">
    <source>
        <dbReference type="ARBA" id="ARBA00038393"/>
    </source>
</evidence>
<evidence type="ECO:0000259" key="16">
    <source>
        <dbReference type="PROSITE" id="PS51473"/>
    </source>
</evidence>
<evidence type="ECO:0000256" key="3">
    <source>
        <dbReference type="ARBA" id="ARBA00022577"/>
    </source>
</evidence>
<reference evidence="17 18" key="1">
    <citation type="submission" date="2024-04" db="EMBL/GenBank/DDBJ databases">
        <authorList>
            <person name="Fracassetti M."/>
        </authorList>
    </citation>
    <scope>NUCLEOTIDE SEQUENCE [LARGE SCALE GENOMIC DNA]</scope>
</reference>
<evidence type="ECO:0000256" key="8">
    <source>
        <dbReference type="ARBA" id="ARBA00022821"/>
    </source>
</evidence>
<comment type="similarity">
    <text evidence="14">Belongs to the cysteine-rich repeat secretory protein family. Plasmodesmata-located proteins (PDLD) subfamily.</text>
</comment>
<keyword evidence="9" id="KW-0965">Cell junction</keyword>